<dbReference type="InterPro" id="IPR024096">
    <property type="entry name" value="NO_sig/Golgi_transp_ligand-bd"/>
</dbReference>
<reference evidence="3 4" key="1">
    <citation type="submission" date="2018-06" db="EMBL/GenBank/DDBJ databases">
        <authorList>
            <consortium name="Pathogen Informatics"/>
            <person name="Doyle S."/>
        </authorList>
    </citation>
    <scope>NUCLEOTIDE SEQUENCE [LARGE SCALE GENOMIC DNA]</scope>
    <source>
        <strain evidence="4">ATCC 11859 / DSM 33 / NCIB 8841 / NCTC 4822</strain>
    </source>
</reference>
<comment type="similarity">
    <text evidence="1">Belongs to the CdaR family.</text>
</comment>
<dbReference type="Pfam" id="PF06505">
    <property type="entry name" value="XylR_N"/>
    <property type="match status" value="1"/>
</dbReference>
<dbReference type="Pfam" id="PF17853">
    <property type="entry name" value="GGDEF_2"/>
    <property type="match status" value="1"/>
</dbReference>
<dbReference type="OrthoDB" id="154713at2"/>
<keyword evidence="4" id="KW-1185">Reference proteome</keyword>
<dbReference type="InterPro" id="IPR042070">
    <property type="entry name" value="PucR_C-HTH_sf"/>
</dbReference>
<accession>A0A380BBS2</accession>
<evidence type="ECO:0000313" key="4">
    <source>
        <dbReference type="Proteomes" id="UP000254519"/>
    </source>
</evidence>
<dbReference type="AlphaFoldDB" id="A0A380BBS2"/>
<dbReference type="InterPro" id="IPR025736">
    <property type="entry name" value="PucR_C-HTH_dom"/>
</dbReference>
<evidence type="ECO:0000256" key="1">
    <source>
        <dbReference type="ARBA" id="ARBA00006754"/>
    </source>
</evidence>
<evidence type="ECO:0000313" key="3">
    <source>
        <dbReference type="EMBL" id="SUI98777.1"/>
    </source>
</evidence>
<dbReference type="InterPro" id="IPR051448">
    <property type="entry name" value="CdaR-like_regulators"/>
</dbReference>
<dbReference type="Gene3D" id="1.10.10.2840">
    <property type="entry name" value="PucR C-terminal helix-turn-helix domain"/>
    <property type="match status" value="1"/>
</dbReference>
<dbReference type="Proteomes" id="UP000254519">
    <property type="component" value="Unassembled WGS sequence"/>
</dbReference>
<gene>
    <name evidence="3" type="ORF">NCTC4822_00234</name>
</gene>
<dbReference type="SUPFAM" id="SSF111126">
    <property type="entry name" value="Ligand-binding domain in the NO signalling and Golgi transport"/>
    <property type="match status" value="1"/>
</dbReference>
<dbReference type="InterPro" id="IPR010523">
    <property type="entry name" value="XylR_N"/>
</dbReference>
<dbReference type="Gene3D" id="3.30.450.40">
    <property type="match status" value="1"/>
</dbReference>
<sequence>MNKLTLTNNLQVKENGSIFIQEDRSLIISIAAFGTLRKELIENIGNDRVKGFLLRYGWKLGEKDAEKVLKMNLNTIEERVLYGPKFHKMQGNARVEATKLEVNRVCEKSAQYSISMEGIWRNSYEAVEHIAQFGIVKDQNCYTLTGYGSGFLSKICNQTVIFKELTCEVQGHSECRWIAKSLDRWGEEIKSELDFYKYTPIVQELEKTYEQLVEERENLNTSILIHEKLTQEILLGNNLESIANIVHEETGIPGIITDKRHQVLAYKGIPEADLDELNRDFKNYLMNTRTDFAIDKKERLIQNTELVKLNQHSRLVTPIILQNRVIGYCSFVYPGNKKIELKIHKMLLERVASISSLFLLNEKTKFGADQRLREHFFEDILRGEYLDEKEILRKGNLIHLDLSEPFRIIAVQYQFKEKDLKNELAFHGNVLELTYKYFTEKNIGILITHKANGVVLLIPEKNIMDKRVCREDFLRFLSENFTVARFFAGISKSSSHIGKIKDRYREALTALRMTTSSNQIVTFESLGIIGPLINQNNEKEVKQIAEHALGPLLKDLDEKKIDLLKTLYTFLSNGGNLEQTALNIGLSLSGLRYRISKIEEMLDKDLRNPIYMHQLLLALQIIILIDGIDLQVVG</sequence>
<dbReference type="Gene3D" id="3.30.1380.20">
    <property type="entry name" value="Trafficking protein particle complex subunit 3"/>
    <property type="match status" value="1"/>
</dbReference>
<evidence type="ECO:0000259" key="2">
    <source>
        <dbReference type="SMART" id="SM00989"/>
    </source>
</evidence>
<dbReference type="SMART" id="SM00989">
    <property type="entry name" value="V4R"/>
    <property type="match status" value="1"/>
</dbReference>
<protein>
    <submittedName>
        <fullName evidence="3">Sugar diacid utilization regulator</fullName>
    </submittedName>
</protein>
<name>A0A380BBS2_SPOPA</name>
<dbReference type="InterPro" id="IPR029016">
    <property type="entry name" value="GAF-like_dom_sf"/>
</dbReference>
<dbReference type="PANTHER" id="PTHR33744:SF1">
    <property type="entry name" value="DNA-BINDING TRANSCRIPTIONAL ACTIVATOR ADER"/>
    <property type="match status" value="1"/>
</dbReference>
<dbReference type="Pfam" id="PF13556">
    <property type="entry name" value="HTH_30"/>
    <property type="match status" value="1"/>
</dbReference>
<dbReference type="Pfam" id="PF02830">
    <property type="entry name" value="V4R"/>
    <property type="match status" value="1"/>
</dbReference>
<proteinExistence type="inferred from homology"/>
<organism evidence="3 4">
    <name type="scientific">Sporosarcina pasteurii</name>
    <name type="common">Bacillus pasteurii</name>
    <dbReference type="NCBI Taxonomy" id="1474"/>
    <lineage>
        <taxon>Bacteria</taxon>
        <taxon>Bacillati</taxon>
        <taxon>Bacillota</taxon>
        <taxon>Bacilli</taxon>
        <taxon>Bacillales</taxon>
        <taxon>Caryophanaceae</taxon>
        <taxon>Sporosarcina</taxon>
    </lineage>
</organism>
<dbReference type="PANTHER" id="PTHR33744">
    <property type="entry name" value="CARBOHYDRATE DIACID REGULATOR"/>
    <property type="match status" value="1"/>
</dbReference>
<dbReference type="InterPro" id="IPR041522">
    <property type="entry name" value="CdaR_GGDEF"/>
</dbReference>
<dbReference type="RefSeq" id="WP_115359761.1">
    <property type="nucleotide sequence ID" value="NZ_CP038012.1"/>
</dbReference>
<dbReference type="InterPro" id="IPR004096">
    <property type="entry name" value="V4R"/>
</dbReference>
<feature type="domain" description="4-vinyl reductase 4VR" evidence="2">
    <location>
        <begin position="119"/>
        <end position="181"/>
    </location>
</feature>
<dbReference type="EMBL" id="UGYZ01000002">
    <property type="protein sequence ID" value="SUI98777.1"/>
    <property type="molecule type" value="Genomic_DNA"/>
</dbReference>